<dbReference type="Pfam" id="PF01381">
    <property type="entry name" value="HTH_3"/>
    <property type="match status" value="1"/>
</dbReference>
<reference evidence="3" key="1">
    <citation type="journal article" date="2021" name="Proc. Natl. Acad. Sci. U.S.A.">
        <title>A Catalog of Tens of Thousands of Viruses from Human Metagenomes Reveals Hidden Associations with Chronic Diseases.</title>
        <authorList>
            <person name="Tisza M.J."/>
            <person name="Buck C.B."/>
        </authorList>
    </citation>
    <scope>NUCLEOTIDE SEQUENCE</scope>
    <source>
        <strain evidence="3">CtGuJ10</strain>
    </source>
</reference>
<dbReference type="InterPro" id="IPR001387">
    <property type="entry name" value="Cro/C1-type_HTH"/>
</dbReference>
<dbReference type="CDD" id="cd00093">
    <property type="entry name" value="HTH_XRE"/>
    <property type="match status" value="1"/>
</dbReference>
<accession>A0A8S5PT93</accession>
<evidence type="ECO:0000256" key="1">
    <source>
        <dbReference type="ARBA" id="ARBA00023125"/>
    </source>
</evidence>
<organism evidence="3">
    <name type="scientific">Siphoviridae sp. ctGuJ10</name>
    <dbReference type="NCBI Taxonomy" id="2825418"/>
    <lineage>
        <taxon>Viruses</taxon>
        <taxon>Duplodnaviria</taxon>
        <taxon>Heunggongvirae</taxon>
        <taxon>Uroviricota</taxon>
        <taxon>Caudoviricetes</taxon>
    </lineage>
</organism>
<dbReference type="PROSITE" id="PS50943">
    <property type="entry name" value="HTH_CROC1"/>
    <property type="match status" value="1"/>
</dbReference>
<feature type="domain" description="HTH cro/C1-type" evidence="2">
    <location>
        <begin position="9"/>
        <end position="63"/>
    </location>
</feature>
<name>A0A8S5PT93_9CAUD</name>
<dbReference type="SUPFAM" id="SSF47413">
    <property type="entry name" value="lambda repressor-like DNA-binding domains"/>
    <property type="match status" value="1"/>
</dbReference>
<protein>
    <submittedName>
        <fullName evidence="3">Helix-turn-helix domain protein</fullName>
    </submittedName>
</protein>
<dbReference type="PANTHER" id="PTHR46558:SF11">
    <property type="entry name" value="HTH-TYPE TRANSCRIPTIONAL REGULATOR XRE"/>
    <property type="match status" value="1"/>
</dbReference>
<dbReference type="Gene3D" id="1.10.260.40">
    <property type="entry name" value="lambda repressor-like DNA-binding domains"/>
    <property type="match status" value="1"/>
</dbReference>
<dbReference type="GO" id="GO:0003677">
    <property type="term" value="F:DNA binding"/>
    <property type="evidence" value="ECO:0007669"/>
    <property type="project" value="UniProtKB-KW"/>
</dbReference>
<dbReference type="PANTHER" id="PTHR46558">
    <property type="entry name" value="TRACRIPTIONAL REGULATORY PROTEIN-RELATED-RELATED"/>
    <property type="match status" value="1"/>
</dbReference>
<dbReference type="InterPro" id="IPR010982">
    <property type="entry name" value="Lambda_DNA-bd_dom_sf"/>
</dbReference>
<evidence type="ECO:0000259" key="2">
    <source>
        <dbReference type="PROSITE" id="PS50943"/>
    </source>
</evidence>
<proteinExistence type="predicted"/>
<keyword evidence="1" id="KW-0238">DNA-binding</keyword>
<dbReference type="SMART" id="SM00530">
    <property type="entry name" value="HTH_XRE"/>
    <property type="match status" value="1"/>
</dbReference>
<evidence type="ECO:0000313" key="3">
    <source>
        <dbReference type="EMBL" id="DAE10090.1"/>
    </source>
</evidence>
<dbReference type="EMBL" id="BK015503">
    <property type="protein sequence ID" value="DAE10090.1"/>
    <property type="molecule type" value="Genomic_DNA"/>
</dbReference>
<sequence>MDNLIGQRMKEIREYKNLSQEAFGEMIGVKKTTISGYESGRRTPSEAVIKAVCREFNVSIAYLKEGLGDKFTDFPNTLLDELANEYHLNDIKKQIVKTFLELDEESQDVFVNFFEKIFGNKKGE</sequence>